<evidence type="ECO:0000259" key="4">
    <source>
        <dbReference type="PROSITE" id="PS50061"/>
    </source>
</evidence>
<reference evidence="6 8" key="2">
    <citation type="submission" date="2018-11" db="EMBL/GenBank/DDBJ databases">
        <authorList>
            <consortium name="Pathogen Informatics"/>
        </authorList>
    </citation>
    <scope>NUCLEOTIDE SEQUENCE [LARGE SCALE GENOMIC DNA]</scope>
</reference>
<name>A0A0N4U8C0_DRAME</name>
<dbReference type="SUPFAM" id="SSF47769">
    <property type="entry name" value="SAM/Pointed domain"/>
    <property type="match status" value="1"/>
</dbReference>
<evidence type="ECO:0000313" key="6">
    <source>
        <dbReference type="EMBL" id="VDN57468.1"/>
    </source>
</evidence>
<dbReference type="AlphaFoldDB" id="A0A0N4U8C0"/>
<organism evidence="7 9">
    <name type="scientific">Dracunculus medinensis</name>
    <name type="common">Guinea worm</name>
    <dbReference type="NCBI Taxonomy" id="318479"/>
    <lineage>
        <taxon>Eukaryota</taxon>
        <taxon>Metazoa</taxon>
        <taxon>Ecdysozoa</taxon>
        <taxon>Nematoda</taxon>
        <taxon>Chromadorea</taxon>
        <taxon>Rhabditida</taxon>
        <taxon>Spirurina</taxon>
        <taxon>Dracunculoidea</taxon>
        <taxon>Dracunculidae</taxon>
        <taxon>Dracunculus</taxon>
    </lineage>
</organism>
<keyword evidence="2 3" id="KW-0238">DNA-binding</keyword>
<dbReference type="GO" id="GO:0030154">
    <property type="term" value="P:cell differentiation"/>
    <property type="evidence" value="ECO:0007669"/>
    <property type="project" value="TreeGrafter"/>
</dbReference>
<dbReference type="PANTHER" id="PTHR11849">
    <property type="entry name" value="ETS"/>
    <property type="match status" value="1"/>
</dbReference>
<dbReference type="SUPFAM" id="SSF46785">
    <property type="entry name" value="Winged helix' DNA-binding domain"/>
    <property type="match status" value="1"/>
</dbReference>
<dbReference type="GO" id="GO:0000981">
    <property type="term" value="F:DNA-binding transcription factor activity, RNA polymerase II-specific"/>
    <property type="evidence" value="ECO:0007669"/>
    <property type="project" value="TreeGrafter"/>
</dbReference>
<keyword evidence="3" id="KW-0539">Nucleus</keyword>
<evidence type="ECO:0000313" key="7">
    <source>
        <dbReference type="Proteomes" id="UP000038040"/>
    </source>
</evidence>
<dbReference type="InterPro" id="IPR000418">
    <property type="entry name" value="Ets_dom"/>
</dbReference>
<reference evidence="9" key="1">
    <citation type="submission" date="2017-02" db="UniProtKB">
        <authorList>
            <consortium name="WormBaseParasite"/>
        </authorList>
    </citation>
    <scope>IDENTIFICATION</scope>
</reference>
<dbReference type="GO" id="GO:0043565">
    <property type="term" value="F:sequence-specific DNA binding"/>
    <property type="evidence" value="ECO:0007669"/>
    <property type="project" value="InterPro"/>
</dbReference>
<comment type="similarity">
    <text evidence="1 3">Belongs to the ETS family.</text>
</comment>
<dbReference type="WBParaSite" id="DME_0000328201-mRNA-1">
    <property type="protein sequence ID" value="DME_0000328201-mRNA-1"/>
    <property type="gene ID" value="DME_0000328201"/>
</dbReference>
<dbReference type="SMART" id="SM00413">
    <property type="entry name" value="ETS"/>
    <property type="match status" value="1"/>
</dbReference>
<dbReference type="PANTHER" id="PTHR11849:SF182">
    <property type="entry name" value="SAM POINTED DOMAIN-CONTAINING ETS TRANSCRIPTION FACTOR"/>
    <property type="match status" value="1"/>
</dbReference>
<dbReference type="InterPro" id="IPR046328">
    <property type="entry name" value="ETS_fam"/>
</dbReference>
<evidence type="ECO:0000313" key="8">
    <source>
        <dbReference type="Proteomes" id="UP000274756"/>
    </source>
</evidence>
<evidence type="ECO:0000256" key="1">
    <source>
        <dbReference type="ARBA" id="ARBA00005562"/>
    </source>
</evidence>
<evidence type="ECO:0000256" key="2">
    <source>
        <dbReference type="ARBA" id="ARBA00023125"/>
    </source>
</evidence>
<feature type="domain" description="PNT" evidence="5">
    <location>
        <begin position="36"/>
        <end position="119"/>
    </location>
</feature>
<dbReference type="STRING" id="318479.A0A0N4U8C0"/>
<gene>
    <name evidence="6" type="ORF">DME_LOCUS7441</name>
</gene>
<evidence type="ECO:0000256" key="3">
    <source>
        <dbReference type="RuleBase" id="RU004019"/>
    </source>
</evidence>
<dbReference type="InterPro" id="IPR036390">
    <property type="entry name" value="WH_DNA-bd_sf"/>
</dbReference>
<accession>A0A0N4U8C0</accession>
<dbReference type="Pfam" id="PF02198">
    <property type="entry name" value="SAM_PNT"/>
    <property type="match status" value="1"/>
</dbReference>
<dbReference type="InterPro" id="IPR036388">
    <property type="entry name" value="WH-like_DNA-bd_sf"/>
</dbReference>
<proteinExistence type="inferred from homology"/>
<evidence type="ECO:0000313" key="9">
    <source>
        <dbReference type="WBParaSite" id="DME_0000328201-mRNA-1"/>
    </source>
</evidence>
<comment type="subcellular location">
    <subcellularLocation>
        <location evidence="3">Nucleus</location>
    </subcellularLocation>
</comment>
<dbReference type="PRINTS" id="PR00454">
    <property type="entry name" value="ETSDOMAIN"/>
</dbReference>
<dbReference type="Proteomes" id="UP000274756">
    <property type="component" value="Unassembled WGS sequence"/>
</dbReference>
<dbReference type="InterPro" id="IPR003118">
    <property type="entry name" value="Pointed_dom"/>
</dbReference>
<dbReference type="InterPro" id="IPR013761">
    <property type="entry name" value="SAM/pointed_sf"/>
</dbReference>
<sequence>MSCSEREDPVEDNSFSPNSCNDAAQIDIYRDLILRHLIQDINSTCIKLAVPTNPYVWTAEQSARWISDTCLQFQLVPPRQLSLPGRILLAMNQEEFIARAPGGAGDTLYAQLQLWKTDESLNDGDLLNNHSQQTFYGLLLTSPSSSDTQLSPVDESVNTFFFLGKNKRNIIEGTSPSVVHFHRPSGSVHLWHFIRELLDHPKQYASCVRWVDRAEGTFKIESSHHLARFWGQRKNRAQMNYDKLSRSLRQYYRKGIIQKPEKKQRLVYKFLPPYNL</sequence>
<dbReference type="Pfam" id="PF00178">
    <property type="entry name" value="Ets"/>
    <property type="match status" value="1"/>
</dbReference>
<dbReference type="Gene3D" id="1.10.10.10">
    <property type="entry name" value="Winged helix-like DNA-binding domain superfamily/Winged helix DNA-binding domain"/>
    <property type="match status" value="1"/>
</dbReference>
<dbReference type="FunFam" id="1.10.10.10:FF:000996">
    <property type="entry name" value="Predicted protein"/>
    <property type="match status" value="1"/>
</dbReference>
<dbReference type="OrthoDB" id="5961210at2759"/>
<dbReference type="PROSITE" id="PS00346">
    <property type="entry name" value="ETS_DOMAIN_2"/>
    <property type="match status" value="1"/>
</dbReference>
<dbReference type="Proteomes" id="UP000038040">
    <property type="component" value="Unplaced"/>
</dbReference>
<evidence type="ECO:0000259" key="5">
    <source>
        <dbReference type="PROSITE" id="PS51433"/>
    </source>
</evidence>
<keyword evidence="8" id="KW-1185">Reference proteome</keyword>
<protein>
    <submittedName>
        <fullName evidence="9">ETS domain-containing protein</fullName>
    </submittedName>
</protein>
<dbReference type="PROSITE" id="PS51433">
    <property type="entry name" value="PNT"/>
    <property type="match status" value="1"/>
</dbReference>
<dbReference type="Gene3D" id="1.10.150.50">
    <property type="entry name" value="Transcription Factor, Ets-1"/>
    <property type="match status" value="1"/>
</dbReference>
<dbReference type="SMART" id="SM00251">
    <property type="entry name" value="SAM_PNT"/>
    <property type="match status" value="1"/>
</dbReference>
<dbReference type="GO" id="GO:0005634">
    <property type="term" value="C:nucleus"/>
    <property type="evidence" value="ECO:0007669"/>
    <property type="project" value="UniProtKB-SubCell"/>
</dbReference>
<dbReference type="PROSITE" id="PS50061">
    <property type="entry name" value="ETS_DOMAIN_3"/>
    <property type="match status" value="1"/>
</dbReference>
<feature type="domain" description="ETS" evidence="4">
    <location>
        <begin position="188"/>
        <end position="271"/>
    </location>
</feature>
<dbReference type="EMBL" id="UYYG01001160">
    <property type="protein sequence ID" value="VDN57468.1"/>
    <property type="molecule type" value="Genomic_DNA"/>
</dbReference>